<comment type="caution">
    <text evidence="2">The sequence shown here is derived from an EMBL/GenBank/DDBJ whole genome shotgun (WGS) entry which is preliminary data.</text>
</comment>
<evidence type="ECO:0000313" key="2">
    <source>
        <dbReference type="EMBL" id="KNZ44626.1"/>
    </source>
</evidence>
<proteinExistence type="predicted"/>
<dbReference type="Pfam" id="PF22936">
    <property type="entry name" value="Pol_BBD"/>
    <property type="match status" value="1"/>
</dbReference>
<evidence type="ECO:0000313" key="3">
    <source>
        <dbReference type="Proteomes" id="UP000037035"/>
    </source>
</evidence>
<dbReference type="EMBL" id="LAVV01014585">
    <property type="protein sequence ID" value="KNZ44626.1"/>
    <property type="molecule type" value="Genomic_DNA"/>
</dbReference>
<dbReference type="Proteomes" id="UP000037035">
    <property type="component" value="Unassembled WGS sequence"/>
</dbReference>
<dbReference type="VEuPathDB" id="FungiDB:VP01_8983g1"/>
<accession>A0A0L6U7Y4</accession>
<dbReference type="AlphaFoldDB" id="A0A0L6U7Y4"/>
<dbReference type="OrthoDB" id="2517540at2759"/>
<gene>
    <name evidence="2" type="ORF">VP01_8983g1</name>
</gene>
<dbReference type="InterPro" id="IPR054722">
    <property type="entry name" value="PolX-like_BBD"/>
</dbReference>
<feature type="non-terminal residue" evidence="2">
    <location>
        <position position="1"/>
    </location>
</feature>
<feature type="domain" description="Retrovirus-related Pol polyprotein from transposon TNT 1-94-like beta-barrel" evidence="1">
    <location>
        <begin position="31"/>
        <end position="109"/>
    </location>
</feature>
<reference evidence="2 3" key="1">
    <citation type="submission" date="2015-08" db="EMBL/GenBank/DDBJ databases">
        <title>Next Generation Sequencing and Analysis of the Genome of Puccinia sorghi L Schw, the Causal Agent of Maize Common Rust.</title>
        <authorList>
            <person name="Rochi L."/>
            <person name="Burguener G."/>
            <person name="Darino M."/>
            <person name="Turjanski A."/>
            <person name="Kreff E."/>
            <person name="Dieguez M.J."/>
            <person name="Sacco F."/>
        </authorList>
    </citation>
    <scope>NUCLEOTIDE SEQUENCE [LARGE SCALE GENOMIC DNA]</scope>
    <source>
        <strain evidence="2 3">RO10H11247</strain>
    </source>
</reference>
<name>A0A0L6U7Y4_9BASI</name>
<keyword evidence="3" id="KW-1185">Reference proteome</keyword>
<evidence type="ECO:0000259" key="1">
    <source>
        <dbReference type="Pfam" id="PF22936"/>
    </source>
</evidence>
<organism evidence="2 3">
    <name type="scientific">Puccinia sorghi</name>
    <dbReference type="NCBI Taxonomy" id="27349"/>
    <lineage>
        <taxon>Eukaryota</taxon>
        <taxon>Fungi</taxon>
        <taxon>Dikarya</taxon>
        <taxon>Basidiomycota</taxon>
        <taxon>Pucciniomycotina</taxon>
        <taxon>Pucciniomycetes</taxon>
        <taxon>Pucciniales</taxon>
        <taxon>Pucciniaceae</taxon>
        <taxon>Puccinia</taxon>
    </lineage>
</organism>
<protein>
    <recommendedName>
        <fullName evidence="1">Retrovirus-related Pol polyprotein from transposon TNT 1-94-like beta-barrel domain-containing protein</fullName>
    </recommendedName>
</protein>
<sequence length="162" mass="17470">VQSGWGRGLFKKPEAPVAPAIRVAAADAQGIVDTGATNHVSGCSHLLSNLRRLKQDILLNLASSDGLVMATHVGSLRLLLKHSMIKLDNVLYCPLVRGTLISLGQLLNDDFTIAFENQSMLLTALVHAIVWRWAVTASVAQSIGSCFRQGYQILFAALCSLF</sequence>